<evidence type="ECO:0000259" key="1">
    <source>
        <dbReference type="Pfam" id="PF12770"/>
    </source>
</evidence>
<dbReference type="SUPFAM" id="SSF52949">
    <property type="entry name" value="Macro domain-like"/>
    <property type="match status" value="1"/>
</dbReference>
<feature type="domain" description="CHAT" evidence="1">
    <location>
        <begin position="382"/>
        <end position="685"/>
    </location>
</feature>
<organism evidence="2 3">
    <name type="scientific">Kitasatospora cinereorecta</name>
    <dbReference type="NCBI Taxonomy" id="285560"/>
    <lineage>
        <taxon>Bacteria</taxon>
        <taxon>Bacillati</taxon>
        <taxon>Actinomycetota</taxon>
        <taxon>Actinomycetes</taxon>
        <taxon>Kitasatosporales</taxon>
        <taxon>Streptomycetaceae</taxon>
        <taxon>Kitasatospora</taxon>
    </lineage>
</organism>
<gene>
    <name evidence="2" type="ORF">ACFPZF_08440</name>
</gene>
<dbReference type="RefSeq" id="WP_346143477.1">
    <property type="nucleotide sequence ID" value="NZ_BAAAUA010000013.1"/>
</dbReference>
<dbReference type="Proteomes" id="UP001596066">
    <property type="component" value="Unassembled WGS sequence"/>
</dbReference>
<evidence type="ECO:0000313" key="3">
    <source>
        <dbReference type="Proteomes" id="UP001596066"/>
    </source>
</evidence>
<name>A0ABW0V7U2_9ACTN</name>
<dbReference type="InterPro" id="IPR043472">
    <property type="entry name" value="Macro_dom-like"/>
</dbReference>
<dbReference type="InterPro" id="IPR024983">
    <property type="entry name" value="CHAT_dom"/>
</dbReference>
<reference evidence="3" key="1">
    <citation type="journal article" date="2019" name="Int. J. Syst. Evol. Microbiol.">
        <title>The Global Catalogue of Microorganisms (GCM) 10K type strain sequencing project: providing services to taxonomists for standard genome sequencing and annotation.</title>
        <authorList>
            <consortium name="The Broad Institute Genomics Platform"/>
            <consortium name="The Broad Institute Genome Sequencing Center for Infectious Disease"/>
            <person name="Wu L."/>
            <person name="Ma J."/>
        </authorList>
    </citation>
    <scope>NUCLEOTIDE SEQUENCE [LARGE SCALE GENOMIC DNA]</scope>
    <source>
        <strain evidence="3">CGMCC 4.1622</strain>
    </source>
</reference>
<comment type="caution">
    <text evidence="2">The sequence shown here is derived from an EMBL/GenBank/DDBJ whole genome shotgun (WGS) entry which is preliminary data.</text>
</comment>
<accession>A0ABW0V7U2</accession>
<dbReference type="EMBL" id="JBHSOC010000011">
    <property type="protein sequence ID" value="MFC5641390.1"/>
    <property type="molecule type" value="Genomic_DNA"/>
</dbReference>
<dbReference type="Gene3D" id="3.40.220.10">
    <property type="entry name" value="Leucine Aminopeptidase, subunit E, domain 1"/>
    <property type="match status" value="1"/>
</dbReference>
<evidence type="ECO:0000313" key="2">
    <source>
        <dbReference type="EMBL" id="MFC5641390.1"/>
    </source>
</evidence>
<proteinExistence type="predicted"/>
<sequence>MDGPETLIGALLDREPVPANTAARSAGIAASASLVTPSLTVTVVWGDLAQVAADAHVAGHYQGVTPTAAELALDVAISGKSHQLITEHTRHGWIDAQLGEVRYFPSKGEPVKRAAIVSMGQVGAFTEPRAALMYRSLWAELMALGEVRTVATVMIGSGAGNLLPTQAARAFVRGLVAALDTGIGTELTEVLVVEQDRLRADQLLRALQKSAAADTVPGTVHVTEELREEAGGGLSRNSATVYAVRALTRLVGDGFPADAIADEPGRAAAVMTVLDGVDERIRDWVRGHLADLARTDPEELAVAINRELPDQSLPVRVSVLGGADVLSWAALTAYATLPERRVPVDWDLLGKLIERLTEPCRRDAAELPPLLSRLLVPIDFQQLIAEDTAVLMDVDRATALVPWEFLTDIRQGLGDGRKPLAVRTPISRRLRTEYAEVGPERTAEEGLRVLVIGDAGDANHRLRGAREEALETLRVLKALEGVEVTAFIGAPGFVAQEEPGIEAATRLDTLRALLGSGFDIVHYCGHGTYVPGAGRRSGWVFEDGLLGGRELMHLDRPPRLVVANACWSAQPGVVPAGSRTGRASEERLAVKPESEFVSTLADEFLRAGVRHYIGAAWRVPDRLAVDFARTFYDRLLGRTDGDGASVGEAVRAAREAVHTEREISTSDDKGFRTHCAWAAYQHYGDPTDTLIPAERPNRRPQ</sequence>
<protein>
    <submittedName>
        <fullName evidence="2">CHAT domain-containing protein</fullName>
    </submittedName>
</protein>
<keyword evidence="3" id="KW-1185">Reference proteome</keyword>
<dbReference type="Pfam" id="PF12770">
    <property type="entry name" value="CHAT"/>
    <property type="match status" value="1"/>
</dbReference>